<gene>
    <name evidence="2" type="ORF">SFRICE_011174</name>
</gene>
<evidence type="ECO:0000256" key="1">
    <source>
        <dbReference type="SAM" id="MobiDB-lite"/>
    </source>
</evidence>
<organism evidence="2">
    <name type="scientific">Spodoptera frugiperda</name>
    <name type="common">Fall armyworm</name>
    <dbReference type="NCBI Taxonomy" id="7108"/>
    <lineage>
        <taxon>Eukaryota</taxon>
        <taxon>Metazoa</taxon>
        <taxon>Ecdysozoa</taxon>
        <taxon>Arthropoda</taxon>
        <taxon>Hexapoda</taxon>
        <taxon>Insecta</taxon>
        <taxon>Pterygota</taxon>
        <taxon>Neoptera</taxon>
        <taxon>Endopterygota</taxon>
        <taxon>Lepidoptera</taxon>
        <taxon>Glossata</taxon>
        <taxon>Ditrysia</taxon>
        <taxon>Noctuoidea</taxon>
        <taxon>Noctuidae</taxon>
        <taxon>Amphipyrinae</taxon>
        <taxon>Spodoptera</taxon>
    </lineage>
</organism>
<dbReference type="EMBL" id="ODYU01004081">
    <property type="protein sequence ID" value="SOQ43580.1"/>
    <property type="molecule type" value="Genomic_DNA"/>
</dbReference>
<protein>
    <submittedName>
        <fullName evidence="2">SFRICE_011174</fullName>
    </submittedName>
</protein>
<dbReference type="AlphaFoldDB" id="A0A2H1VRY7"/>
<feature type="region of interest" description="Disordered" evidence="1">
    <location>
        <begin position="240"/>
        <end position="293"/>
    </location>
</feature>
<evidence type="ECO:0000313" key="2">
    <source>
        <dbReference type="EMBL" id="SOQ43580.1"/>
    </source>
</evidence>
<reference evidence="2" key="1">
    <citation type="submission" date="2016-07" db="EMBL/GenBank/DDBJ databases">
        <authorList>
            <person name="Bretaudeau A."/>
        </authorList>
    </citation>
    <scope>NUCLEOTIDE SEQUENCE</scope>
    <source>
        <strain evidence="2">Rice</strain>
        <tissue evidence="2">Whole body</tissue>
    </source>
</reference>
<accession>A0A2H1VRY7</accession>
<sequence>MTRRRRAAVTASTHTTHDAESLCGSKLVELFSIYGSFIRIFSCVVGAFTNIQVHIHMTPRPGTTICGLLKELLNRTRDTVAQPPCQPSSLKLSLQSKSTKVVGENHPMSYPTLGETRGSVRLLLTKNHPVPIPAFRTGVLLNPGPIPPFPIPDAPTTLKYPNPQKTGNALVTPQVFQVPIPPFPIFPIPDSRTTTLKFLTPKNLKAGNTLVTPLVFQVSMGGGDYLPSGYTSPSRETLRASGIARRSPATVSAGLRTASKGSSPPEQNQTRACGTSRSARASKSHQTTTNGIHSHTRDTQIRNINLWITYFEGENHPMTSLVLGEARGSVRLLLTKNHPVPTPAFRAGAPVNPPAGKRADGSPDGKQSPPPMDTRNTRGVTSALPNFLGLGKSPMTSPVLGEAGGSVRLLLNKNHPDSSPALSRSPGNLLRCPQHRIRHQPYWAPSVVVWLFEARAERDAPYARVWFWSTLARPYKRADGSTDGKQSPPAMDTRNTKGVRNTLLAFYRVRNLRVFGESEIGVCFTSVFYSAVVSLRSSRPSSAEAYPIILLRNLPNSRFLNNPYIPNQKAGNALVTPLVFRASMGGGDCLPSGDRIVFCVVCAFTNIQFHIHMTTRPNTKMDHTKSCSGKSKALLVARQPVAQPLRQLCSLILLCIYSILF</sequence>
<feature type="compositionally biased region" description="Polar residues" evidence="1">
    <location>
        <begin position="259"/>
        <end position="293"/>
    </location>
</feature>
<proteinExistence type="predicted"/>
<name>A0A2H1VRY7_SPOFR</name>
<feature type="region of interest" description="Disordered" evidence="1">
    <location>
        <begin position="341"/>
        <end position="378"/>
    </location>
</feature>